<evidence type="ECO:0000256" key="1">
    <source>
        <dbReference type="SAM" id="MobiDB-lite"/>
    </source>
</evidence>
<feature type="region of interest" description="Disordered" evidence="1">
    <location>
        <begin position="515"/>
        <end position="550"/>
    </location>
</feature>
<dbReference type="EMBL" id="JAQHRD010000007">
    <property type="protein sequence ID" value="KAJ6438918.1"/>
    <property type="molecule type" value="Genomic_DNA"/>
</dbReference>
<comment type="caution">
    <text evidence="2">The sequence shown here is derived from an EMBL/GenBank/DDBJ whole genome shotgun (WGS) entry which is preliminary data.</text>
</comment>
<keyword evidence="3" id="KW-1185">Reference proteome</keyword>
<evidence type="ECO:0000313" key="3">
    <source>
        <dbReference type="Proteomes" id="UP001163105"/>
    </source>
</evidence>
<accession>A0AB34FIY5</accession>
<feature type="region of interest" description="Disordered" evidence="1">
    <location>
        <begin position="396"/>
        <end position="478"/>
    </location>
</feature>
<reference evidence="2" key="1">
    <citation type="submission" date="2023-01" db="EMBL/GenBank/DDBJ databases">
        <title>The growth and conidiation of Purpureocillium lavendulum are regulated by nitrogen source and histone H3K14 acetylation.</title>
        <authorList>
            <person name="Tang P."/>
            <person name="Han J."/>
            <person name="Zhang C."/>
            <person name="Tang P."/>
            <person name="Qi F."/>
            <person name="Zhang K."/>
            <person name="Liang L."/>
        </authorList>
    </citation>
    <scope>NUCLEOTIDE SEQUENCE</scope>
    <source>
        <strain evidence="2">YMF1.00683</strain>
    </source>
</reference>
<dbReference type="AlphaFoldDB" id="A0AB34FIY5"/>
<organism evidence="2 3">
    <name type="scientific">Purpureocillium lavendulum</name>
    <dbReference type="NCBI Taxonomy" id="1247861"/>
    <lineage>
        <taxon>Eukaryota</taxon>
        <taxon>Fungi</taxon>
        <taxon>Dikarya</taxon>
        <taxon>Ascomycota</taxon>
        <taxon>Pezizomycotina</taxon>
        <taxon>Sordariomycetes</taxon>
        <taxon>Hypocreomycetidae</taxon>
        <taxon>Hypocreales</taxon>
        <taxon>Ophiocordycipitaceae</taxon>
        <taxon>Purpureocillium</taxon>
    </lineage>
</organism>
<protein>
    <submittedName>
        <fullName evidence="2">Uncharacterized protein</fullName>
    </submittedName>
</protein>
<sequence length="571" mass="63468">MDPRNDLRNKEAIANDLQRLQSRLIERLPRYIPKQLAGYDTTGIDCLAAVLRMCHSIVVKTDPTRRITAEDEANPLLRYSWQDYDDAYDDDEIDAPQDILIARAEMKMAAMKSLVQADSSLDIEKLTFKALMKCKPMKETVWSKDMHHFFPRTGFKWKRDANGAWVQLQPAKDVAKRDVLAVSTTHLVSASWRNGLDDALGVMMRRVLGRHDVQGTESCIFSNRPQVIRVALRSQPEDGVRIRHLAAFDLSVDEIVSQDGDRFEADVTRDSYHLMAIVQMRAEDGSPDRVKRFTTEGRPLTPAYLDNAAFRHMSWDICDSKPREYMLFYAIDDGNLASAMQTPRGAAYTTEDQRGKDLLLDMVHCGRQDASLSREPDTLIRGWGQNAGHVDEPACTAAESGTTRQQEAEETASEEQIPPTPTTRPSEALSAGRGFPRAATAEESAWLRQELSKMRGRRPLKQMAPMTRAPPTLAPQTQALPGHREGIPTTAMGSPVAAQNAPMTTPPLPPATIAAPSMSAQPPDSKVPTMPGFLRTPPTGPSCPATGANAVPLGRNRFFQLRDEDVKQEPM</sequence>
<proteinExistence type="predicted"/>
<gene>
    <name evidence="2" type="ORF">O9K51_08320</name>
</gene>
<evidence type="ECO:0000313" key="2">
    <source>
        <dbReference type="EMBL" id="KAJ6438918.1"/>
    </source>
</evidence>
<dbReference type="Proteomes" id="UP001163105">
    <property type="component" value="Unassembled WGS sequence"/>
</dbReference>
<name>A0AB34FIY5_9HYPO</name>